<dbReference type="NCBIfam" id="NF009466">
    <property type="entry name" value="PRK12826.1-2"/>
    <property type="match status" value="1"/>
</dbReference>
<dbReference type="EMBL" id="JAATEP010000047">
    <property type="protein sequence ID" value="NJP96267.1"/>
    <property type="molecule type" value="Genomic_DNA"/>
</dbReference>
<protein>
    <submittedName>
        <fullName evidence="3">SDR family oxidoreductase</fullName>
    </submittedName>
</protein>
<keyword evidence="4" id="KW-1185">Reference proteome</keyword>
<dbReference type="RefSeq" id="WP_168017870.1">
    <property type="nucleotide sequence ID" value="NZ_JAATEP010000047.1"/>
</dbReference>
<evidence type="ECO:0000313" key="3">
    <source>
        <dbReference type="EMBL" id="NJP96267.1"/>
    </source>
</evidence>
<name>A0ABX1BIX6_9ACTN</name>
<evidence type="ECO:0000256" key="1">
    <source>
        <dbReference type="ARBA" id="ARBA00006484"/>
    </source>
</evidence>
<evidence type="ECO:0000313" key="4">
    <source>
        <dbReference type="Proteomes" id="UP000696294"/>
    </source>
</evidence>
<dbReference type="Proteomes" id="UP000696294">
    <property type="component" value="Unassembled WGS sequence"/>
</dbReference>
<accession>A0ABX1BIX6</accession>
<organism evidence="3 4">
    <name type="scientific">Nonomuraea composti</name>
    <dbReference type="NCBI Taxonomy" id="2720023"/>
    <lineage>
        <taxon>Bacteria</taxon>
        <taxon>Bacillati</taxon>
        <taxon>Actinomycetota</taxon>
        <taxon>Actinomycetes</taxon>
        <taxon>Streptosporangiales</taxon>
        <taxon>Streptosporangiaceae</taxon>
        <taxon>Nonomuraea</taxon>
    </lineage>
</organism>
<comment type="caution">
    <text evidence="3">The sequence shown here is derived from an EMBL/GenBank/DDBJ whole genome shotgun (WGS) entry which is preliminary data.</text>
</comment>
<keyword evidence="2" id="KW-0560">Oxidoreductase</keyword>
<dbReference type="InterPro" id="IPR002347">
    <property type="entry name" value="SDR_fam"/>
</dbReference>
<sequence length="249" mass="26030">MKRLAEHRAIVTGGASGIGAAIARRFVAEGARVAVMDRDKEAMALIDDRVPGADLALVADVTEPAAVDEAFEELDRRWGGLDVAVNNAGISVPGAFADLPLADWERVLRVNLTGVFLVAQRAVRRMRGRGGVVINIASVSGMVGMPNYSAYNVSKAGVIELTRTLALELAPEIRVNAICPGYVLTPMQEAEYSPAALAECARKVPLGRLGRPAEIAALAAYLASDEAEFATGQTFVIDGGETAGGLASA</sequence>
<dbReference type="CDD" id="cd05233">
    <property type="entry name" value="SDR_c"/>
    <property type="match status" value="1"/>
</dbReference>
<dbReference type="PRINTS" id="PR00080">
    <property type="entry name" value="SDRFAMILY"/>
</dbReference>
<gene>
    <name evidence="3" type="ORF">HCN51_43700</name>
</gene>
<dbReference type="NCBIfam" id="NF005559">
    <property type="entry name" value="PRK07231.1"/>
    <property type="match status" value="1"/>
</dbReference>
<evidence type="ECO:0000256" key="2">
    <source>
        <dbReference type="ARBA" id="ARBA00023002"/>
    </source>
</evidence>
<reference evidence="3 4" key="1">
    <citation type="submission" date="2020-03" db="EMBL/GenBank/DDBJ databases">
        <title>WGS of actinomycetes isolated from Thailand.</title>
        <authorList>
            <person name="Thawai C."/>
        </authorList>
    </citation>
    <scope>NUCLEOTIDE SEQUENCE [LARGE SCALE GENOMIC DNA]</scope>
    <source>
        <strain evidence="3 4">FMUSA5-5</strain>
    </source>
</reference>
<dbReference type="PANTHER" id="PTHR42760">
    <property type="entry name" value="SHORT-CHAIN DEHYDROGENASES/REDUCTASES FAMILY MEMBER"/>
    <property type="match status" value="1"/>
</dbReference>
<proteinExistence type="inferred from homology"/>
<dbReference type="InterPro" id="IPR020904">
    <property type="entry name" value="Sc_DH/Rdtase_CS"/>
</dbReference>
<dbReference type="SUPFAM" id="SSF51735">
    <property type="entry name" value="NAD(P)-binding Rossmann-fold domains"/>
    <property type="match status" value="1"/>
</dbReference>
<dbReference type="InterPro" id="IPR036291">
    <property type="entry name" value="NAD(P)-bd_dom_sf"/>
</dbReference>
<dbReference type="PRINTS" id="PR00081">
    <property type="entry name" value="GDHRDH"/>
</dbReference>
<dbReference type="Pfam" id="PF13561">
    <property type="entry name" value="adh_short_C2"/>
    <property type="match status" value="1"/>
</dbReference>
<dbReference type="PANTHER" id="PTHR42760:SF133">
    <property type="entry name" value="3-OXOACYL-[ACYL-CARRIER-PROTEIN] REDUCTASE"/>
    <property type="match status" value="1"/>
</dbReference>
<dbReference type="PROSITE" id="PS00061">
    <property type="entry name" value="ADH_SHORT"/>
    <property type="match status" value="1"/>
</dbReference>
<comment type="similarity">
    <text evidence="1">Belongs to the short-chain dehydrogenases/reductases (SDR) family.</text>
</comment>
<dbReference type="Gene3D" id="3.40.50.720">
    <property type="entry name" value="NAD(P)-binding Rossmann-like Domain"/>
    <property type="match status" value="1"/>
</dbReference>